<proteinExistence type="predicted"/>
<dbReference type="RefSeq" id="WP_046422106.1">
    <property type="nucleotide sequence ID" value="NZ_LBDA02000016.1"/>
</dbReference>
<protein>
    <submittedName>
        <fullName evidence="3">Uncharacterized protein</fullName>
    </submittedName>
</protein>
<evidence type="ECO:0000313" key="4">
    <source>
        <dbReference type="Proteomes" id="UP000034838"/>
    </source>
</evidence>
<keyword evidence="1" id="KW-0175">Coiled coil</keyword>
<feature type="coiled-coil region" evidence="1">
    <location>
        <begin position="12"/>
        <end position="39"/>
    </location>
</feature>
<evidence type="ECO:0000256" key="1">
    <source>
        <dbReference type="SAM" id="Coils"/>
    </source>
</evidence>
<evidence type="ECO:0000256" key="2">
    <source>
        <dbReference type="SAM" id="MobiDB-lite"/>
    </source>
</evidence>
<keyword evidence="4" id="KW-1185">Reference proteome</keyword>
<dbReference type="Proteomes" id="UP000034838">
    <property type="component" value="Unassembled WGS sequence"/>
</dbReference>
<dbReference type="OrthoDB" id="4548279at2"/>
<dbReference type="EMBL" id="LBDA02000016">
    <property type="protein sequence ID" value="OIK28113.1"/>
    <property type="molecule type" value="Genomic_DNA"/>
</dbReference>
<sequence>MPSVVGLLEEHELAARRRVDGLREEADRIQAEQAAAEQEWQEWAIARRRVGTVLAPDDGNIADQKAAPGPQNTDTLSGARQAAKPKSQVPVWREGLDWSVLSVDYQRILAALADRHRLHQGPLSCQELAVMFGLDAAPAKVEALRSKAKRLVARGWLAERQPGRFTLAQGPAGQGGAS</sequence>
<name>A0A1J4Q537_9ACTN</name>
<evidence type="ECO:0000313" key="3">
    <source>
        <dbReference type="EMBL" id="OIK28113.1"/>
    </source>
</evidence>
<gene>
    <name evidence="3" type="ORF">VT52_008750</name>
</gene>
<dbReference type="AlphaFoldDB" id="A0A1J4Q537"/>
<feature type="region of interest" description="Disordered" evidence="2">
    <location>
        <begin position="57"/>
        <end position="85"/>
    </location>
</feature>
<comment type="caution">
    <text evidence="3">The sequence shown here is derived from an EMBL/GenBank/DDBJ whole genome shotgun (WGS) entry which is preliminary data.</text>
</comment>
<organism evidence="3 4">
    <name type="scientific">Streptomyces malaysiense</name>
    <dbReference type="NCBI Taxonomy" id="1428626"/>
    <lineage>
        <taxon>Bacteria</taxon>
        <taxon>Bacillati</taxon>
        <taxon>Actinomycetota</taxon>
        <taxon>Actinomycetes</taxon>
        <taxon>Kitasatosporales</taxon>
        <taxon>Streptomycetaceae</taxon>
        <taxon>Streptomyces</taxon>
    </lineage>
</organism>
<reference evidence="3" key="1">
    <citation type="submission" date="2016-10" db="EMBL/GenBank/DDBJ databases">
        <title>Genome sequence of Streptomyces malaysiense MUSC 136.</title>
        <authorList>
            <person name="Lee L.-H."/>
            <person name="Ser H.-L."/>
        </authorList>
    </citation>
    <scope>NUCLEOTIDE SEQUENCE [LARGE SCALE GENOMIC DNA]</scope>
    <source>
        <strain evidence="3">MUSC 136</strain>
    </source>
</reference>
<accession>A0A1J4Q537</accession>